<comment type="caution">
    <text evidence="1">The sequence shown here is derived from an EMBL/GenBank/DDBJ whole genome shotgun (WGS) entry which is preliminary data.</text>
</comment>
<evidence type="ECO:0000313" key="1">
    <source>
        <dbReference type="EMBL" id="KAI5660353.1"/>
    </source>
</evidence>
<proteinExistence type="predicted"/>
<reference evidence="2" key="1">
    <citation type="journal article" date="2023" name="Nat. Plants">
        <title>Single-cell RNA sequencing provides a high-resolution roadmap for understanding the multicellular compartmentation of specialized metabolism.</title>
        <authorList>
            <person name="Sun S."/>
            <person name="Shen X."/>
            <person name="Li Y."/>
            <person name="Li Y."/>
            <person name="Wang S."/>
            <person name="Li R."/>
            <person name="Zhang H."/>
            <person name="Shen G."/>
            <person name="Guo B."/>
            <person name="Wei J."/>
            <person name="Xu J."/>
            <person name="St-Pierre B."/>
            <person name="Chen S."/>
            <person name="Sun C."/>
        </authorList>
    </citation>
    <scope>NUCLEOTIDE SEQUENCE [LARGE SCALE GENOMIC DNA]</scope>
</reference>
<organism evidence="1 2">
    <name type="scientific">Catharanthus roseus</name>
    <name type="common">Madagascar periwinkle</name>
    <name type="synonym">Vinca rosea</name>
    <dbReference type="NCBI Taxonomy" id="4058"/>
    <lineage>
        <taxon>Eukaryota</taxon>
        <taxon>Viridiplantae</taxon>
        <taxon>Streptophyta</taxon>
        <taxon>Embryophyta</taxon>
        <taxon>Tracheophyta</taxon>
        <taxon>Spermatophyta</taxon>
        <taxon>Magnoliopsida</taxon>
        <taxon>eudicotyledons</taxon>
        <taxon>Gunneridae</taxon>
        <taxon>Pentapetalae</taxon>
        <taxon>asterids</taxon>
        <taxon>lamiids</taxon>
        <taxon>Gentianales</taxon>
        <taxon>Apocynaceae</taxon>
        <taxon>Rauvolfioideae</taxon>
        <taxon>Vinceae</taxon>
        <taxon>Catharanthinae</taxon>
        <taxon>Catharanthus</taxon>
    </lineage>
</organism>
<dbReference type="EMBL" id="CM044706">
    <property type="protein sequence ID" value="KAI5660353.1"/>
    <property type="molecule type" value="Genomic_DNA"/>
</dbReference>
<protein>
    <submittedName>
        <fullName evidence="1">Uncharacterized protein</fullName>
    </submittedName>
</protein>
<gene>
    <name evidence="1" type="ORF">M9H77_29146</name>
</gene>
<evidence type="ECO:0000313" key="2">
    <source>
        <dbReference type="Proteomes" id="UP001060085"/>
    </source>
</evidence>
<accession>A0ACC0ALR1</accession>
<sequence length="579" mass="63282">MAQPEGTTATTPPAVTAEPDPSQSGQLRTTAVTQENRHIATNLGLLPQSQEPQFPPPVPHMVNSIKELRPLSDALSAFYRCYDDLQTHLDAIKSAIESKLVPQLPNVSLPVTGQNGNPTNDNKTAVTQSQPSETPLNPSEENEEVKEKSIRPDQSEVESLCAMMSGKGLRKYMLSNLGVSNKLREEVPKALTLAPNPAKLVLECAGRFFLQGSRAYTKNSQMIPAREASVLTLECFLLMGGEDGVGSEVRIEQAIKQEAEQAAVAWRKRLIVEGGLDKASEIDARGLLLFLGCFGVPQVFKNVDMKDLVRASNFKEISAVLKRSKLLMGKIQDILEGMVKNKRTAVDAVDLAYTFGLQDKFSTQTMLTSFLRESKEFWKKTKKTSQGSLHALNDANRKQLAALRSVVDCLERHNLDVSNILPGWQISSQISKLEKDISDIDKSIRERTARKRKADDIDSSKKSKTQEYHTSHHIQIPAHHVDSQRHLLNVIPIHSSSSLASQTLLHGTSAAGLPSSLEGLPSSSTVAGVSGRSSAGDLYQFADTVDNESSYYSRTSNPVGAVPPPAAAAPLHHHSSRLY</sequence>
<keyword evidence="2" id="KW-1185">Reference proteome</keyword>
<dbReference type="Proteomes" id="UP001060085">
    <property type="component" value="Linkage Group LG06"/>
</dbReference>
<name>A0ACC0ALR1_CATRO</name>